<keyword evidence="3" id="KW-1185">Reference proteome</keyword>
<organism evidence="2 3">
    <name type="scientific">Aspergillus uvarum CBS 121591</name>
    <dbReference type="NCBI Taxonomy" id="1448315"/>
    <lineage>
        <taxon>Eukaryota</taxon>
        <taxon>Fungi</taxon>
        <taxon>Dikarya</taxon>
        <taxon>Ascomycota</taxon>
        <taxon>Pezizomycotina</taxon>
        <taxon>Eurotiomycetes</taxon>
        <taxon>Eurotiomycetidae</taxon>
        <taxon>Eurotiales</taxon>
        <taxon>Aspergillaceae</taxon>
        <taxon>Aspergillus</taxon>
        <taxon>Aspergillus subgen. Circumdati</taxon>
    </lineage>
</organism>
<proteinExistence type="predicted"/>
<accession>A0A319C5H8</accession>
<feature type="compositionally biased region" description="Polar residues" evidence="1">
    <location>
        <begin position="1"/>
        <end position="10"/>
    </location>
</feature>
<dbReference type="Proteomes" id="UP000248340">
    <property type="component" value="Unassembled WGS sequence"/>
</dbReference>
<name>A0A319C5H8_9EURO</name>
<evidence type="ECO:0000313" key="3">
    <source>
        <dbReference type="Proteomes" id="UP000248340"/>
    </source>
</evidence>
<evidence type="ECO:0000313" key="2">
    <source>
        <dbReference type="EMBL" id="PYH79207.1"/>
    </source>
</evidence>
<dbReference type="EMBL" id="KZ821721">
    <property type="protein sequence ID" value="PYH79207.1"/>
    <property type="molecule type" value="Genomic_DNA"/>
</dbReference>
<dbReference type="AlphaFoldDB" id="A0A319C5H8"/>
<evidence type="ECO:0000256" key="1">
    <source>
        <dbReference type="SAM" id="MobiDB-lite"/>
    </source>
</evidence>
<feature type="region of interest" description="Disordered" evidence="1">
    <location>
        <begin position="1"/>
        <end position="29"/>
    </location>
</feature>
<reference evidence="2 3" key="1">
    <citation type="submission" date="2016-12" db="EMBL/GenBank/DDBJ databases">
        <title>The genomes of Aspergillus section Nigri reveals drivers in fungal speciation.</title>
        <authorList>
            <consortium name="DOE Joint Genome Institute"/>
            <person name="Vesth T.C."/>
            <person name="Nybo J."/>
            <person name="Theobald S."/>
            <person name="Brandl J."/>
            <person name="Frisvad J.C."/>
            <person name="Nielsen K.F."/>
            <person name="Lyhne E.K."/>
            <person name="Kogle M.E."/>
            <person name="Kuo A."/>
            <person name="Riley R."/>
            <person name="Clum A."/>
            <person name="Nolan M."/>
            <person name="Lipzen A."/>
            <person name="Salamov A."/>
            <person name="Henrissat B."/>
            <person name="Wiebenga A."/>
            <person name="De Vries R.P."/>
            <person name="Grigoriev I.V."/>
            <person name="Mortensen U.H."/>
            <person name="Andersen M.R."/>
            <person name="Baker S.E."/>
        </authorList>
    </citation>
    <scope>NUCLEOTIDE SEQUENCE [LARGE SCALE GENOMIC DNA]</scope>
    <source>
        <strain evidence="2 3">CBS 121591</strain>
    </source>
</reference>
<dbReference type="VEuPathDB" id="FungiDB:BO82DRAFT_136437"/>
<sequence length="62" mass="6980">MVPRNVTTMTCRFGMQPSNRPAPHEHRAEQSHYYQVPALPSRGICLPTTNSGRPAMTDCMHI</sequence>
<protein>
    <submittedName>
        <fullName evidence="2">Uncharacterized protein</fullName>
    </submittedName>
</protein>
<dbReference type="RefSeq" id="XP_025489407.1">
    <property type="nucleotide sequence ID" value="XM_025630025.1"/>
</dbReference>
<gene>
    <name evidence="2" type="ORF">BO82DRAFT_136437</name>
</gene>
<dbReference type="GeneID" id="37132766"/>